<proteinExistence type="predicted"/>
<organism evidence="1 2">
    <name type="scientific">Haloferax sulfurifontis</name>
    <dbReference type="NCBI Taxonomy" id="255616"/>
    <lineage>
        <taxon>Archaea</taxon>
        <taxon>Methanobacteriati</taxon>
        <taxon>Methanobacteriota</taxon>
        <taxon>Stenosarchaea group</taxon>
        <taxon>Halobacteria</taxon>
        <taxon>Halobacteriales</taxon>
        <taxon>Haloferacaceae</taxon>
        <taxon>Haloferax</taxon>
    </lineage>
</organism>
<evidence type="ECO:0000313" key="2">
    <source>
        <dbReference type="Proteomes" id="UP000646833"/>
    </source>
</evidence>
<name>A0A830E0P7_9EURY</name>
<reference evidence="1" key="1">
    <citation type="journal article" date="2014" name="Int. J. Syst. Evol. Microbiol.">
        <title>Complete genome sequence of Corynebacterium casei LMG S-19264T (=DSM 44701T), isolated from a smear-ripened cheese.</title>
        <authorList>
            <consortium name="US DOE Joint Genome Institute (JGI-PGF)"/>
            <person name="Walter F."/>
            <person name="Albersmeier A."/>
            <person name="Kalinowski J."/>
            <person name="Ruckert C."/>
        </authorList>
    </citation>
    <scope>NUCLEOTIDE SEQUENCE</scope>
    <source>
        <strain evidence="1">CCM 7217</strain>
    </source>
</reference>
<evidence type="ECO:0000313" key="1">
    <source>
        <dbReference type="EMBL" id="GGC66222.1"/>
    </source>
</evidence>
<sequence length="56" mass="6236">MLTMYTMSSDDFSVHQRDCDEAGSGIPITSLPDEVTSLDDLPCSCWDEVDSFDDLE</sequence>
<dbReference type="EMBL" id="BMCI01000005">
    <property type="protein sequence ID" value="GGC66222.1"/>
    <property type="molecule type" value="Genomic_DNA"/>
</dbReference>
<dbReference type="Proteomes" id="UP000646833">
    <property type="component" value="Unassembled WGS sequence"/>
</dbReference>
<dbReference type="AlphaFoldDB" id="A0A830E0P7"/>
<reference evidence="1" key="2">
    <citation type="submission" date="2020-09" db="EMBL/GenBank/DDBJ databases">
        <authorList>
            <person name="Sun Q."/>
            <person name="Sedlacek I."/>
        </authorList>
    </citation>
    <scope>NUCLEOTIDE SEQUENCE</scope>
    <source>
        <strain evidence="1">CCM 7217</strain>
    </source>
</reference>
<gene>
    <name evidence="1" type="ORF">GCM10007209_30400</name>
</gene>
<protein>
    <submittedName>
        <fullName evidence="1">Uncharacterized protein</fullName>
    </submittedName>
</protein>
<accession>A0A830E0P7</accession>
<comment type="caution">
    <text evidence="1">The sequence shown here is derived from an EMBL/GenBank/DDBJ whole genome shotgun (WGS) entry which is preliminary data.</text>
</comment>